<dbReference type="OrthoDB" id="286404at2"/>
<dbReference type="RefSeq" id="WP_043743940.1">
    <property type="nucleotide sequence ID" value="NZ_AQQX01000001.1"/>
</dbReference>
<evidence type="ECO:0000256" key="2">
    <source>
        <dbReference type="ARBA" id="ARBA00022857"/>
    </source>
</evidence>
<organism evidence="4 5">
    <name type="scientific">Pseudooceanicola atlanticus</name>
    <dbReference type="NCBI Taxonomy" id="1461694"/>
    <lineage>
        <taxon>Bacteria</taxon>
        <taxon>Pseudomonadati</taxon>
        <taxon>Pseudomonadota</taxon>
        <taxon>Alphaproteobacteria</taxon>
        <taxon>Rhodobacterales</taxon>
        <taxon>Paracoccaceae</taxon>
        <taxon>Pseudooceanicola</taxon>
    </lineage>
</organism>
<reference evidence="4 5" key="1">
    <citation type="journal article" date="2015" name="Antonie Van Leeuwenhoek">
        <title>Pseudooceanicola atlanticus gen. nov. sp. nov., isolated from surface seawater of the Atlantic Ocean and reclassification of Oceanicola batsensis, Oceanicola marinus, Oceanicola nitratireducens, Oceanicola nanhaiensis, Oceanicola antarcticus and Oceanicola flagellatus, as Pseudooceanicola batsensis comb. nov., Pseudooceanicola marinus comb. nov., Pseudooceanicola nitratireducens comb. nov., Pseudooceanicola nanhaiensis comb. nov., Pseudooceanicola antarcticus comb. nov., and Pseudooceanicola flagellatus comb. nov.</title>
        <authorList>
            <person name="Lai Q."/>
            <person name="Li G."/>
            <person name="Liu X."/>
            <person name="Du Y."/>
            <person name="Sun F."/>
            <person name="Shao Z."/>
        </authorList>
    </citation>
    <scope>NUCLEOTIDE SEQUENCE [LARGE SCALE GENOMIC DNA]</scope>
    <source>
        <strain evidence="4 5">22II-s11g</strain>
    </source>
</reference>
<dbReference type="Proteomes" id="UP000030004">
    <property type="component" value="Unassembled WGS sequence"/>
</dbReference>
<evidence type="ECO:0000313" key="4">
    <source>
        <dbReference type="EMBL" id="KGM50147.1"/>
    </source>
</evidence>
<name>A0A0A0ELT6_9RHOB</name>
<evidence type="ECO:0000256" key="1">
    <source>
        <dbReference type="ARBA" id="ARBA00006484"/>
    </source>
</evidence>
<dbReference type="PANTHER" id="PTHR43618">
    <property type="entry name" value="7-ALPHA-HYDROXYSTEROID DEHYDROGENASE"/>
    <property type="match status" value="1"/>
</dbReference>
<dbReference type="InterPro" id="IPR002347">
    <property type="entry name" value="SDR_fam"/>
</dbReference>
<evidence type="ECO:0000256" key="3">
    <source>
        <dbReference type="ARBA" id="ARBA00023002"/>
    </source>
</evidence>
<evidence type="ECO:0000313" key="5">
    <source>
        <dbReference type="Proteomes" id="UP000030004"/>
    </source>
</evidence>
<comment type="similarity">
    <text evidence="1">Belongs to the short-chain dehydrogenases/reductases (SDR) family.</text>
</comment>
<dbReference type="Gene3D" id="3.40.50.720">
    <property type="entry name" value="NAD(P)-binding Rossmann-like Domain"/>
    <property type="match status" value="1"/>
</dbReference>
<protein>
    <submittedName>
        <fullName evidence="4">3-oxoacyl-ACP reductase</fullName>
    </submittedName>
</protein>
<keyword evidence="5" id="KW-1185">Reference proteome</keyword>
<dbReference type="InterPro" id="IPR052178">
    <property type="entry name" value="Sec_Metab_Biosynth_SDR"/>
</dbReference>
<dbReference type="InterPro" id="IPR036291">
    <property type="entry name" value="NAD(P)-bd_dom_sf"/>
</dbReference>
<dbReference type="FunFam" id="3.40.50.720:FF:000084">
    <property type="entry name" value="Short-chain dehydrogenase reductase"/>
    <property type="match status" value="1"/>
</dbReference>
<dbReference type="GO" id="GO:0016491">
    <property type="term" value="F:oxidoreductase activity"/>
    <property type="evidence" value="ECO:0007669"/>
    <property type="project" value="UniProtKB-KW"/>
</dbReference>
<dbReference type="STRING" id="1461694.ATO9_01175"/>
<gene>
    <name evidence="4" type="ORF">ATO9_01175</name>
</gene>
<dbReference type="EMBL" id="AQQX01000001">
    <property type="protein sequence ID" value="KGM50147.1"/>
    <property type="molecule type" value="Genomic_DNA"/>
</dbReference>
<dbReference type="PANTHER" id="PTHR43618:SF8">
    <property type="entry name" value="7ALPHA-HYDROXYSTEROID DEHYDROGENASE"/>
    <property type="match status" value="1"/>
</dbReference>
<dbReference type="AlphaFoldDB" id="A0A0A0ELT6"/>
<accession>A0A0A0ELT6</accession>
<dbReference type="eggNOG" id="COG1028">
    <property type="taxonomic scope" value="Bacteria"/>
</dbReference>
<dbReference type="PRINTS" id="PR00081">
    <property type="entry name" value="GDHRDH"/>
</dbReference>
<comment type="caution">
    <text evidence="4">The sequence shown here is derived from an EMBL/GenBank/DDBJ whole genome shotgun (WGS) entry which is preliminary data.</text>
</comment>
<dbReference type="SUPFAM" id="SSF51735">
    <property type="entry name" value="NAD(P)-binding Rossmann-fold domains"/>
    <property type="match status" value="1"/>
</dbReference>
<sequence length="277" mass="28709">MSDLLASKLFDLTGKTALITGGASGIGYMAAEALMGAGCDVMIASRKAHACEGAAEELNKMGLRGKAEGFAGDVGSEQGVLDLVAEVEKRVDALPILLNNAGKTWGAPTIEEFPYDAWSRVLDVNVTGMFYLTQKLLPLLRKAGTADDPARVVNTGSIVGIMPRGGTAYSYGVSKGVVHHMTTILSSELAPQHITVNAFAPGPFLSKMMAFAIGTEEQREKAGQNIPLGRVGTPEDIAGVVLYLCSRAGAYVSGHTIPVAGGLNAAVAAKSASAQED</sequence>
<keyword evidence="2" id="KW-0521">NADP</keyword>
<proteinExistence type="inferred from homology"/>
<dbReference type="Pfam" id="PF13561">
    <property type="entry name" value="adh_short_C2"/>
    <property type="match status" value="1"/>
</dbReference>
<keyword evidence="3" id="KW-0560">Oxidoreductase</keyword>